<sequence length="69" mass="7790">MTDSIDRAQQTAMHLEQINIENARHKTPVATATGECLCCGNPDIEPGRRWCDKYCAAEWEQRKKVGISL</sequence>
<dbReference type="STRING" id="740709.A10D4_12789"/>
<comment type="caution">
    <text evidence="1">The sequence shown here is derived from an EMBL/GenBank/DDBJ whole genome shotgun (WGS) entry which is preliminary data.</text>
</comment>
<reference evidence="1 2" key="1">
    <citation type="journal article" date="2012" name="J. Bacteriol.">
        <title>Genome Sequence of Idiomarina xiamenensis Type Strain 10-D-4.</title>
        <authorList>
            <person name="Lai Q."/>
            <person name="Wang L."/>
            <person name="Wang W."/>
            <person name="Shao Z."/>
        </authorList>
    </citation>
    <scope>NUCLEOTIDE SEQUENCE [LARGE SCALE GENOMIC DNA]</scope>
    <source>
        <strain evidence="1 2">10-D-4</strain>
    </source>
</reference>
<dbReference type="PATRIC" id="fig|740709.3.peg.2578"/>
<dbReference type="OrthoDB" id="6271876at2"/>
<protein>
    <submittedName>
        <fullName evidence="1">Uncharacterized protein</fullName>
    </submittedName>
</protein>
<name>K2K8W1_9GAMM</name>
<organism evidence="1 2">
    <name type="scientific">Idiomarina xiamenensis 10-D-4</name>
    <dbReference type="NCBI Taxonomy" id="740709"/>
    <lineage>
        <taxon>Bacteria</taxon>
        <taxon>Pseudomonadati</taxon>
        <taxon>Pseudomonadota</taxon>
        <taxon>Gammaproteobacteria</taxon>
        <taxon>Alteromonadales</taxon>
        <taxon>Idiomarinaceae</taxon>
        <taxon>Idiomarina</taxon>
    </lineage>
</organism>
<evidence type="ECO:0000313" key="2">
    <source>
        <dbReference type="Proteomes" id="UP000014115"/>
    </source>
</evidence>
<proteinExistence type="predicted"/>
<dbReference type="AlphaFoldDB" id="K2K8W1"/>
<accession>K2K8W1</accession>
<gene>
    <name evidence="1" type="ORF">A10D4_12789</name>
</gene>
<evidence type="ECO:0000313" key="1">
    <source>
        <dbReference type="EMBL" id="EKE79444.1"/>
    </source>
</evidence>
<dbReference type="RefSeq" id="WP_008489983.1">
    <property type="nucleotide sequence ID" value="NZ_AMRG01000023.1"/>
</dbReference>
<dbReference type="Proteomes" id="UP000014115">
    <property type="component" value="Unassembled WGS sequence"/>
</dbReference>
<dbReference type="EMBL" id="AMRG01000023">
    <property type="protein sequence ID" value="EKE79444.1"/>
    <property type="molecule type" value="Genomic_DNA"/>
</dbReference>
<keyword evidence="2" id="KW-1185">Reference proteome</keyword>